<feature type="compositionally biased region" description="Low complexity" evidence="1">
    <location>
        <begin position="30"/>
        <end position="53"/>
    </location>
</feature>
<organism evidence="3 4">
    <name type="scientific">Microbacterium algihabitans</name>
    <dbReference type="NCBI Taxonomy" id="3075992"/>
    <lineage>
        <taxon>Bacteria</taxon>
        <taxon>Bacillati</taxon>
        <taxon>Actinomycetota</taxon>
        <taxon>Actinomycetes</taxon>
        <taxon>Micrococcales</taxon>
        <taxon>Microbacteriaceae</taxon>
        <taxon>Microbacterium</taxon>
    </lineage>
</organism>
<reference evidence="3 4" key="1">
    <citation type="submission" date="2023-09" db="EMBL/GenBank/DDBJ databases">
        <title>Microbacterium fusihabitans sp. nov., Microbacterium phycihabitans sp. nov., and Microbacterium cervinum sp. nov., isolated from dried seaweeds of beach.</title>
        <authorList>
            <person name="Lee S.D."/>
        </authorList>
    </citation>
    <scope>NUCLEOTIDE SEQUENCE [LARGE SCALE GENOMIC DNA]</scope>
    <source>
        <strain evidence="3 4">KSW2-21</strain>
    </source>
</reference>
<protein>
    <recommendedName>
        <fullName evidence="5">DUF3558 domain-containing protein</fullName>
    </recommendedName>
</protein>
<accession>A0ABU3RRU8</accession>
<feature type="signal peptide" evidence="2">
    <location>
        <begin position="1"/>
        <end position="28"/>
    </location>
</feature>
<dbReference type="RefSeq" id="WP_316000374.1">
    <property type="nucleotide sequence ID" value="NZ_JAWDIU010000001.1"/>
</dbReference>
<dbReference type="Proteomes" id="UP001256673">
    <property type="component" value="Unassembled WGS sequence"/>
</dbReference>
<comment type="caution">
    <text evidence="3">The sequence shown here is derived from an EMBL/GenBank/DDBJ whole genome shotgun (WGS) entry which is preliminary data.</text>
</comment>
<gene>
    <name evidence="3" type="ORF">RWH43_00430</name>
</gene>
<keyword evidence="2" id="KW-0732">Signal</keyword>
<evidence type="ECO:0000313" key="3">
    <source>
        <dbReference type="EMBL" id="MDU0325208.1"/>
    </source>
</evidence>
<name>A0ABU3RRU8_9MICO</name>
<dbReference type="PROSITE" id="PS51257">
    <property type="entry name" value="PROKAR_LIPOPROTEIN"/>
    <property type="match status" value="1"/>
</dbReference>
<evidence type="ECO:0000313" key="4">
    <source>
        <dbReference type="Proteomes" id="UP001256673"/>
    </source>
</evidence>
<proteinExistence type="predicted"/>
<evidence type="ECO:0008006" key="5">
    <source>
        <dbReference type="Google" id="ProtNLM"/>
    </source>
</evidence>
<evidence type="ECO:0000256" key="1">
    <source>
        <dbReference type="SAM" id="MobiDB-lite"/>
    </source>
</evidence>
<feature type="chain" id="PRO_5047219423" description="DUF3558 domain-containing protein" evidence="2">
    <location>
        <begin position="29"/>
        <end position="214"/>
    </location>
</feature>
<keyword evidence="4" id="KW-1185">Reference proteome</keyword>
<sequence length="214" mass="21588">MSPLARVGALGAAAAVVALALTACVPEAETGTASTSTPSADATTPAPVASSTPTPTPTPTATPTTALPASCDDIYSPTMRSTLEAQVPPLNDPGITLLSTDQAPLLELLAAVPTLRCTWGAPGDTGMATNVSVIDAAQAATVTGALTDAGFGCESSGDATICRIDQRGVSLDDKPYERGETQALSPSTGLWISTSWINVNPDGYTEDILATLTR</sequence>
<feature type="region of interest" description="Disordered" evidence="1">
    <location>
        <begin position="30"/>
        <end position="69"/>
    </location>
</feature>
<dbReference type="EMBL" id="JAWDIU010000001">
    <property type="protein sequence ID" value="MDU0325208.1"/>
    <property type="molecule type" value="Genomic_DNA"/>
</dbReference>
<evidence type="ECO:0000256" key="2">
    <source>
        <dbReference type="SAM" id="SignalP"/>
    </source>
</evidence>